<dbReference type="SUPFAM" id="SSF55961">
    <property type="entry name" value="Bet v1-like"/>
    <property type="match status" value="1"/>
</dbReference>
<accession>A0A939TVC0</accession>
<name>A0A939TVC0_9MICO</name>
<dbReference type="Gene3D" id="3.30.530.20">
    <property type="match status" value="1"/>
</dbReference>
<evidence type="ECO:0000259" key="2">
    <source>
        <dbReference type="Pfam" id="PF02861"/>
    </source>
</evidence>
<dbReference type="Pfam" id="PF02861">
    <property type="entry name" value="Clp_N"/>
    <property type="match status" value="1"/>
</dbReference>
<evidence type="ECO:0000256" key="1">
    <source>
        <dbReference type="SAM" id="MobiDB-lite"/>
    </source>
</evidence>
<evidence type="ECO:0000313" key="4">
    <source>
        <dbReference type="Proteomes" id="UP000668403"/>
    </source>
</evidence>
<dbReference type="EMBL" id="JAGFBF010000005">
    <property type="protein sequence ID" value="MBO2990645.1"/>
    <property type="molecule type" value="Genomic_DNA"/>
</dbReference>
<gene>
    <name evidence="3" type="ORF">J4H85_11630</name>
</gene>
<dbReference type="InterPro" id="IPR019587">
    <property type="entry name" value="Polyketide_cyclase/dehydratase"/>
</dbReference>
<dbReference type="AlphaFoldDB" id="A0A939TVC0"/>
<dbReference type="RefSeq" id="WP_208239798.1">
    <property type="nucleotide sequence ID" value="NZ_BAAAQU010000002.1"/>
</dbReference>
<dbReference type="SUPFAM" id="SSF81923">
    <property type="entry name" value="Double Clp-N motif"/>
    <property type="match status" value="1"/>
</dbReference>
<keyword evidence="4" id="KW-1185">Reference proteome</keyword>
<comment type="caution">
    <text evidence="3">The sequence shown here is derived from an EMBL/GenBank/DDBJ whole genome shotgun (WGS) entry which is preliminary data.</text>
</comment>
<dbReference type="InterPro" id="IPR036628">
    <property type="entry name" value="Clp_N_dom_sf"/>
</dbReference>
<evidence type="ECO:0000313" key="3">
    <source>
        <dbReference type="EMBL" id="MBO2990645.1"/>
    </source>
</evidence>
<proteinExistence type="predicted"/>
<reference evidence="3" key="1">
    <citation type="submission" date="2021-03" db="EMBL/GenBank/DDBJ databases">
        <title>Leucobacter chromiisoli sp. nov., isolated from chromium-containing soil of chemical plant.</title>
        <authorList>
            <person name="Xu Z."/>
        </authorList>
    </citation>
    <scope>NUCLEOTIDE SEQUENCE</scope>
    <source>
        <strain evidence="3">K 70/01</strain>
    </source>
</reference>
<feature type="domain" description="Clp R" evidence="2">
    <location>
        <begin position="17"/>
        <end position="71"/>
    </location>
</feature>
<sequence>MSKFSDVADTSHQLSLAAMEEASRTGHRTADIEHLLLALTLTDQPGGQVLRSFGVTIEMTRHAIAQQHEEQLASLGVTAHPSADGPIVFHETGGYEWSDRALAIIQRAAGRGRRGDAIAVLRELVAEPSGLIGDLLRRMDTLPEELLERLDDADRIPSPPTADRPRRPLSRRSEAFVPASLDEVWALLSDPRRIPEWDQSIGRVDAELSEPPQTGDAWVAHAQTHHADGRPLQIARELRRRFVQLDALEPETRVAWRTTFPDRERANARVVDLALAPAAHGTQVTISMAWDRHPARRPLPLVGWCMRPLTRLALWLQASQIGGGISRVFR</sequence>
<dbReference type="Proteomes" id="UP000668403">
    <property type="component" value="Unassembled WGS sequence"/>
</dbReference>
<dbReference type="Pfam" id="PF10604">
    <property type="entry name" value="Polyketide_cyc2"/>
    <property type="match status" value="1"/>
</dbReference>
<dbReference type="InterPro" id="IPR004176">
    <property type="entry name" value="Clp_R_N"/>
</dbReference>
<organism evidence="3 4">
    <name type="scientific">Leucobacter tardus</name>
    <dbReference type="NCBI Taxonomy" id="501483"/>
    <lineage>
        <taxon>Bacteria</taxon>
        <taxon>Bacillati</taxon>
        <taxon>Actinomycetota</taxon>
        <taxon>Actinomycetes</taxon>
        <taxon>Micrococcales</taxon>
        <taxon>Microbacteriaceae</taxon>
        <taxon>Leucobacter</taxon>
    </lineage>
</organism>
<dbReference type="InterPro" id="IPR023393">
    <property type="entry name" value="START-like_dom_sf"/>
</dbReference>
<protein>
    <submittedName>
        <fullName evidence="3">SRPBCC family protein</fullName>
    </submittedName>
</protein>
<feature type="region of interest" description="Disordered" evidence="1">
    <location>
        <begin position="150"/>
        <end position="171"/>
    </location>
</feature>
<dbReference type="Gene3D" id="1.10.1780.10">
    <property type="entry name" value="Clp, N-terminal domain"/>
    <property type="match status" value="1"/>
</dbReference>